<evidence type="ECO:0000313" key="3">
    <source>
        <dbReference type="EMBL" id="KAA5611692.1"/>
    </source>
</evidence>
<evidence type="ECO:0000259" key="2">
    <source>
        <dbReference type="Pfam" id="PF04230"/>
    </source>
</evidence>
<dbReference type="OrthoDB" id="5242601at2"/>
<dbReference type="Proteomes" id="UP000325255">
    <property type="component" value="Unassembled WGS sequence"/>
</dbReference>
<sequence length="437" mass="47190">MRRATGHPCMRLPRFNVIAHLALAQHGGGATRDQLHASFGNDGLIVRVLVCTVDGMDPGNGAAAVEQEASSHATGDADPGDTVCGRSCRDGWQGAIPQRRDDMAVTSADLIARLADAVHTALGPLIQPDQNFALIDFPDHSNVGDSAIWTGEIAYFRERHGIAPSLIAAHRPPDPDLVARAIGDGPVFIHGGGNLGDTWPSHQLAREEALHLYRGRRVIQLPQSLHFDDPAALARMADAVAAHGDFVLLVRDRESLETARAHFRCETRLCPDMAFCLGPQARRGVPVHDLLVLARLDHESASAAPEDLPPGAVRMDWLAESDAFLARAKLKSLATSVLDCDLRALDREAQRDRYRRRLAEARVERGLALLSSARAVATDRLHAHILCLLLGIPHAVADNSYGKLGRFISAWTQDSTLLRMAPSLPAAIEMAGELALS</sequence>
<dbReference type="Pfam" id="PF04230">
    <property type="entry name" value="PS_pyruv_trans"/>
    <property type="match status" value="1"/>
</dbReference>
<comment type="caution">
    <text evidence="3">The sequence shown here is derived from an EMBL/GenBank/DDBJ whole genome shotgun (WGS) entry which is preliminary data.</text>
</comment>
<dbReference type="InterPro" id="IPR007345">
    <property type="entry name" value="Polysacch_pyruvyl_Trfase"/>
</dbReference>
<evidence type="ECO:0000313" key="4">
    <source>
        <dbReference type="Proteomes" id="UP000325255"/>
    </source>
</evidence>
<feature type="domain" description="Polysaccharide pyruvyl transferase" evidence="2">
    <location>
        <begin position="142"/>
        <end position="400"/>
    </location>
</feature>
<gene>
    <name evidence="3" type="ORF">F1189_12905</name>
</gene>
<evidence type="ECO:0000256" key="1">
    <source>
        <dbReference type="SAM" id="MobiDB-lite"/>
    </source>
</evidence>
<dbReference type="EMBL" id="VWPK01000018">
    <property type="protein sequence ID" value="KAA5611692.1"/>
    <property type="molecule type" value="Genomic_DNA"/>
</dbReference>
<name>A0A5M6ITV3_9PROT</name>
<accession>A0A5M6ITV3</accession>
<organism evidence="3 4">
    <name type="scientific">Rhodovastum atsumiense</name>
    <dbReference type="NCBI Taxonomy" id="504468"/>
    <lineage>
        <taxon>Bacteria</taxon>
        <taxon>Pseudomonadati</taxon>
        <taxon>Pseudomonadota</taxon>
        <taxon>Alphaproteobacteria</taxon>
        <taxon>Acetobacterales</taxon>
        <taxon>Acetobacteraceae</taxon>
        <taxon>Rhodovastum</taxon>
    </lineage>
</organism>
<proteinExistence type="predicted"/>
<feature type="region of interest" description="Disordered" evidence="1">
    <location>
        <begin position="62"/>
        <end position="82"/>
    </location>
</feature>
<protein>
    <submittedName>
        <fullName evidence="3">Exopolysaccharide biosynthesis protein</fullName>
    </submittedName>
</protein>
<reference evidence="3 4" key="1">
    <citation type="submission" date="2019-09" db="EMBL/GenBank/DDBJ databases">
        <title>Genome sequence of Rhodovastum atsumiense, a diverse member of the Acetobacteraceae family of non-sulfur purple photosynthetic bacteria.</title>
        <authorList>
            <person name="Meyer T."/>
            <person name="Kyndt J."/>
        </authorList>
    </citation>
    <scope>NUCLEOTIDE SEQUENCE [LARGE SCALE GENOMIC DNA]</scope>
    <source>
        <strain evidence="3 4">DSM 21279</strain>
    </source>
</reference>
<dbReference type="AlphaFoldDB" id="A0A5M6ITV3"/>
<keyword evidence="4" id="KW-1185">Reference proteome</keyword>